<comment type="similarity">
    <text evidence="1">Belongs to the ATP-dependent AMP-binding enzyme family.</text>
</comment>
<dbReference type="InterPro" id="IPR045851">
    <property type="entry name" value="AMP-bd_C_sf"/>
</dbReference>
<dbReference type="RefSeq" id="WP_149334641.1">
    <property type="nucleotide sequence ID" value="NZ_BJJW01000009.1"/>
</dbReference>
<evidence type="ECO:0000313" key="6">
    <source>
        <dbReference type="Proteomes" id="UP000323274"/>
    </source>
</evidence>
<evidence type="ECO:0000259" key="3">
    <source>
        <dbReference type="Pfam" id="PF00501"/>
    </source>
</evidence>
<dbReference type="GO" id="GO:0031956">
    <property type="term" value="F:medium-chain fatty acid-CoA ligase activity"/>
    <property type="evidence" value="ECO:0007669"/>
    <property type="project" value="TreeGrafter"/>
</dbReference>
<organism evidence="5 6">
    <name type="scientific">Leuconostoc citreum</name>
    <dbReference type="NCBI Taxonomy" id="33964"/>
    <lineage>
        <taxon>Bacteria</taxon>
        <taxon>Bacillati</taxon>
        <taxon>Bacillota</taxon>
        <taxon>Bacilli</taxon>
        <taxon>Lactobacillales</taxon>
        <taxon>Lactobacillaceae</taxon>
        <taxon>Leuconostoc</taxon>
    </lineage>
</organism>
<dbReference type="Gene3D" id="3.30.300.30">
    <property type="match status" value="1"/>
</dbReference>
<dbReference type="InterPro" id="IPR000873">
    <property type="entry name" value="AMP-dep_synth/lig_dom"/>
</dbReference>
<proteinExistence type="inferred from homology"/>
<evidence type="ECO:0000259" key="4">
    <source>
        <dbReference type="Pfam" id="PF13193"/>
    </source>
</evidence>
<dbReference type="InterPro" id="IPR025110">
    <property type="entry name" value="AMP-bd_C"/>
</dbReference>
<dbReference type="SUPFAM" id="SSF56801">
    <property type="entry name" value="Acetyl-CoA synthetase-like"/>
    <property type="match status" value="1"/>
</dbReference>
<name>A0A5A5U388_LEUCI</name>
<dbReference type="Gene3D" id="3.40.50.12780">
    <property type="entry name" value="N-terminal domain of ligase-like"/>
    <property type="match status" value="1"/>
</dbReference>
<dbReference type="Pfam" id="PF00501">
    <property type="entry name" value="AMP-binding"/>
    <property type="match status" value="1"/>
</dbReference>
<gene>
    <name evidence="5" type="primary">yseB</name>
    <name evidence="5" type="ORF">LCIT_15550</name>
</gene>
<sequence>MTRDFDFAKLVQKYQNKTAIVDNGRAYNYGELADKVAAVYKAHQFNAPYVVLIAQSNLTFISQFLAIHKAGCVPVVVNQREAPQLATLLSAIDWQWLDDCAVSKKKPITRSNLLFLGMTSGTTGTPKFYQRDWLSWQLGFKQCEKAFEMTDYAGVMTTSPMATSLGLHSLLLSLYLGKTFYCYTRQQQQQLTSATLVYTVPTFMTAKYRGWADDAQVKGVVSCGGELTPSLVRDWHRLYPQQALYELYGASETSLIAFQNLMHGKKVNQVGRLFADVELTFTNQHITVASPYLFSGYLGSTQKITFVETDDVGDYQDEQLLVYGRASDVINHGGNKIYPSELETILQTITTAAVVFGVPDSTYGEKIVAMVVTNKPLDKLKMVMAEQTPAYKRPSQYIFVSEIPKTKQQKISRTQLALRYVAGEWT</sequence>
<dbReference type="AlphaFoldDB" id="A0A5A5U388"/>
<dbReference type="EMBL" id="BJJW01000009">
    <property type="protein sequence ID" value="GDZ84313.1"/>
    <property type="molecule type" value="Genomic_DNA"/>
</dbReference>
<dbReference type="PANTHER" id="PTHR43201:SF5">
    <property type="entry name" value="MEDIUM-CHAIN ACYL-COA LIGASE ACSF2, MITOCHONDRIAL"/>
    <property type="match status" value="1"/>
</dbReference>
<dbReference type="PANTHER" id="PTHR43201">
    <property type="entry name" value="ACYL-COA SYNTHETASE"/>
    <property type="match status" value="1"/>
</dbReference>
<dbReference type="Proteomes" id="UP000323274">
    <property type="component" value="Unassembled WGS sequence"/>
</dbReference>
<reference evidence="5 6" key="1">
    <citation type="submission" date="2019-04" db="EMBL/GenBank/DDBJ databases">
        <title>A pseudo-fructophilic Leuconostoc citreum strain F192-5 isolated from peel of satsuma mandarin: the first report for isolation and characterization of strain-dependent fructophilic-like characteristics.</title>
        <authorList>
            <person name="Maeno S."/>
            <person name="Tanizawa Y."/>
            <person name="Kajikawa A."/>
            <person name="Kanesaki Y."/>
            <person name="Kubota E."/>
            <person name="Arita M."/>
            <person name="Leon D."/>
            <person name="Endo A."/>
        </authorList>
    </citation>
    <scope>NUCLEOTIDE SEQUENCE [LARGE SCALE GENOMIC DNA]</scope>
    <source>
        <strain evidence="5 6">F192-5</strain>
    </source>
</reference>
<evidence type="ECO:0000313" key="5">
    <source>
        <dbReference type="EMBL" id="GDZ84313.1"/>
    </source>
</evidence>
<feature type="domain" description="AMP-dependent synthetase/ligase" evidence="3">
    <location>
        <begin position="103"/>
        <end position="297"/>
    </location>
</feature>
<keyword evidence="2 5" id="KW-0436">Ligase</keyword>
<evidence type="ECO:0000256" key="1">
    <source>
        <dbReference type="ARBA" id="ARBA00006432"/>
    </source>
</evidence>
<dbReference type="GO" id="GO:0006631">
    <property type="term" value="P:fatty acid metabolic process"/>
    <property type="evidence" value="ECO:0007669"/>
    <property type="project" value="TreeGrafter"/>
</dbReference>
<comment type="caution">
    <text evidence="5">The sequence shown here is derived from an EMBL/GenBank/DDBJ whole genome shotgun (WGS) entry which is preliminary data.</text>
</comment>
<dbReference type="PROSITE" id="PS00455">
    <property type="entry name" value="AMP_BINDING"/>
    <property type="match status" value="1"/>
</dbReference>
<evidence type="ECO:0000256" key="2">
    <source>
        <dbReference type="ARBA" id="ARBA00022598"/>
    </source>
</evidence>
<dbReference type="InterPro" id="IPR042099">
    <property type="entry name" value="ANL_N_sf"/>
</dbReference>
<protein>
    <submittedName>
        <fullName evidence="5">Long-chain-fatty-acid--CoA ligase</fullName>
    </submittedName>
</protein>
<dbReference type="Pfam" id="PF13193">
    <property type="entry name" value="AMP-binding_C"/>
    <property type="match status" value="1"/>
</dbReference>
<feature type="domain" description="AMP-binding enzyme C-terminal" evidence="4">
    <location>
        <begin position="353"/>
        <end position="410"/>
    </location>
</feature>
<accession>A0A5A5U388</accession>
<dbReference type="InterPro" id="IPR020845">
    <property type="entry name" value="AMP-binding_CS"/>
</dbReference>